<sequence length="123" mass="13917">MLEAQLPHVDLTQSGVWQQLLVSAPLCSSVVAGWQGIHLAHHHLSAHELLDCYCAQHVITICMGQFEVELKRGSRWQLERYRPGDIGIFPANQSHPQARCDRGAEFIQLYQSLTLLLRSLLHP</sequence>
<evidence type="ECO:0000313" key="2">
    <source>
        <dbReference type="Proteomes" id="UP001464891"/>
    </source>
</evidence>
<name>A0ABV0JC51_9CYAN</name>
<dbReference type="Proteomes" id="UP001464891">
    <property type="component" value="Unassembled WGS sequence"/>
</dbReference>
<evidence type="ECO:0000313" key="1">
    <source>
        <dbReference type="EMBL" id="MEP0819362.1"/>
    </source>
</evidence>
<reference evidence="1 2" key="1">
    <citation type="submission" date="2022-04" db="EMBL/GenBank/DDBJ databases">
        <title>Positive selection, recombination, and allopatry shape intraspecific diversity of widespread and dominant cyanobacteria.</title>
        <authorList>
            <person name="Wei J."/>
            <person name="Shu W."/>
            <person name="Hu C."/>
        </authorList>
    </citation>
    <scope>NUCLEOTIDE SEQUENCE [LARGE SCALE GENOMIC DNA]</scope>
    <source>
        <strain evidence="1 2">GB2-A4</strain>
    </source>
</reference>
<protein>
    <submittedName>
        <fullName evidence="1">Uncharacterized protein</fullName>
    </submittedName>
</protein>
<comment type="caution">
    <text evidence="1">The sequence shown here is derived from an EMBL/GenBank/DDBJ whole genome shotgun (WGS) entry which is preliminary data.</text>
</comment>
<dbReference type="RefSeq" id="WP_190439992.1">
    <property type="nucleotide sequence ID" value="NZ_JAMPKM010000014.1"/>
</dbReference>
<organism evidence="1 2">
    <name type="scientific">Trichocoleus desertorum GB2-A4</name>
    <dbReference type="NCBI Taxonomy" id="2933944"/>
    <lineage>
        <taxon>Bacteria</taxon>
        <taxon>Bacillati</taxon>
        <taxon>Cyanobacteriota</taxon>
        <taxon>Cyanophyceae</taxon>
        <taxon>Leptolyngbyales</taxon>
        <taxon>Trichocoleusaceae</taxon>
        <taxon>Trichocoleus</taxon>
    </lineage>
</organism>
<accession>A0ABV0JC51</accession>
<gene>
    <name evidence="1" type="ORF">NC998_19875</name>
</gene>
<dbReference type="EMBL" id="JAMPKM010000014">
    <property type="protein sequence ID" value="MEP0819362.1"/>
    <property type="molecule type" value="Genomic_DNA"/>
</dbReference>
<keyword evidence="2" id="KW-1185">Reference proteome</keyword>
<proteinExistence type="predicted"/>